<evidence type="ECO:0000256" key="4">
    <source>
        <dbReference type="SAM" id="Phobius"/>
    </source>
</evidence>
<dbReference type="Proteomes" id="UP001044222">
    <property type="component" value="Chromosome 10"/>
</dbReference>
<comment type="similarity">
    <text evidence="1">Belongs to the synaptobrevin family.</text>
</comment>
<name>A0A9D3M2A4_ANGAN</name>
<dbReference type="InterPro" id="IPR042855">
    <property type="entry name" value="V_SNARE_CC"/>
</dbReference>
<dbReference type="AlphaFoldDB" id="A0A9D3M2A4"/>
<comment type="subcellular location">
    <subcellularLocation>
        <location evidence="2">Endomembrane system</location>
        <topology evidence="2">Single-pass type IV membrane protein</topology>
    </subcellularLocation>
</comment>
<dbReference type="Pfam" id="PF00957">
    <property type="entry name" value="Synaptobrevin"/>
    <property type="match status" value="1"/>
</dbReference>
<dbReference type="InterPro" id="IPR042166">
    <property type="entry name" value="Vamp5"/>
</dbReference>
<accession>A0A9D3M2A4</accession>
<feature type="transmembrane region" description="Helical" evidence="4">
    <location>
        <begin position="50"/>
        <end position="70"/>
    </location>
</feature>
<evidence type="ECO:0000313" key="6">
    <source>
        <dbReference type="EMBL" id="KAG5840309.1"/>
    </source>
</evidence>
<dbReference type="GO" id="GO:0005886">
    <property type="term" value="C:plasma membrane"/>
    <property type="evidence" value="ECO:0007669"/>
    <property type="project" value="TreeGrafter"/>
</dbReference>
<sequence length="81" mass="9174">MEKGKDRLRQAQEEVEENRADELLEKSKGFKKTTTKLKQQNRWENMKMKVVVGGILAVVVVVLVIVVTMLTCCQNSASVTH</sequence>
<proteinExistence type="inferred from homology"/>
<keyword evidence="4" id="KW-0472">Membrane</keyword>
<organism evidence="6 7">
    <name type="scientific">Anguilla anguilla</name>
    <name type="common">European freshwater eel</name>
    <name type="synonym">Muraena anguilla</name>
    <dbReference type="NCBI Taxonomy" id="7936"/>
    <lineage>
        <taxon>Eukaryota</taxon>
        <taxon>Metazoa</taxon>
        <taxon>Chordata</taxon>
        <taxon>Craniata</taxon>
        <taxon>Vertebrata</taxon>
        <taxon>Euteleostomi</taxon>
        <taxon>Actinopterygii</taxon>
        <taxon>Neopterygii</taxon>
        <taxon>Teleostei</taxon>
        <taxon>Anguilliformes</taxon>
        <taxon>Anguillidae</taxon>
        <taxon>Anguilla</taxon>
    </lineage>
</organism>
<reference evidence="6" key="1">
    <citation type="submission" date="2021-01" db="EMBL/GenBank/DDBJ databases">
        <title>A chromosome-scale assembly of European eel, Anguilla anguilla.</title>
        <authorList>
            <person name="Henkel C."/>
            <person name="Jong-Raadsen S.A."/>
            <person name="Dufour S."/>
            <person name="Weltzien F.-A."/>
            <person name="Palstra A.P."/>
            <person name="Pelster B."/>
            <person name="Spaink H.P."/>
            <person name="Van Den Thillart G.E."/>
            <person name="Jansen H."/>
            <person name="Zahm M."/>
            <person name="Klopp C."/>
            <person name="Cedric C."/>
            <person name="Louis A."/>
            <person name="Berthelot C."/>
            <person name="Parey E."/>
            <person name="Roest Crollius H."/>
            <person name="Montfort J."/>
            <person name="Robinson-Rechavi M."/>
            <person name="Bucao C."/>
            <person name="Bouchez O."/>
            <person name="Gislard M."/>
            <person name="Lluch J."/>
            <person name="Milhes M."/>
            <person name="Lampietro C."/>
            <person name="Lopez Roques C."/>
            <person name="Donnadieu C."/>
            <person name="Braasch I."/>
            <person name="Desvignes T."/>
            <person name="Postlethwait J."/>
            <person name="Bobe J."/>
            <person name="Guiguen Y."/>
            <person name="Dirks R."/>
        </authorList>
    </citation>
    <scope>NUCLEOTIDE SEQUENCE</scope>
    <source>
        <strain evidence="6">Tag_6206</strain>
        <tissue evidence="6">Liver</tissue>
    </source>
</reference>
<feature type="domain" description="V-SNARE coiled-coil homology" evidence="5">
    <location>
        <begin position="17"/>
        <end position="63"/>
    </location>
</feature>
<comment type="caution">
    <text evidence="6">The sequence shown here is derived from an EMBL/GenBank/DDBJ whole genome shotgun (WGS) entry which is preliminary data.</text>
</comment>
<dbReference type="GO" id="GO:0012505">
    <property type="term" value="C:endomembrane system"/>
    <property type="evidence" value="ECO:0007669"/>
    <property type="project" value="UniProtKB-SubCell"/>
</dbReference>
<dbReference type="Gene3D" id="1.20.5.110">
    <property type="match status" value="1"/>
</dbReference>
<dbReference type="InterPro" id="IPR001388">
    <property type="entry name" value="Synaptobrevin-like"/>
</dbReference>
<keyword evidence="4" id="KW-0812">Transmembrane</keyword>
<protein>
    <recommendedName>
        <fullName evidence="5">V-SNARE coiled-coil homology domain-containing protein</fullName>
    </recommendedName>
</protein>
<dbReference type="PANTHER" id="PTHR47462">
    <property type="entry name" value="VESICLE-ASSOCIATED MEMBRANE PROTEIN 5"/>
    <property type="match status" value="1"/>
</dbReference>
<evidence type="ECO:0000259" key="5">
    <source>
        <dbReference type="Pfam" id="PF00957"/>
    </source>
</evidence>
<dbReference type="EMBL" id="JAFIRN010000010">
    <property type="protein sequence ID" value="KAG5840309.1"/>
    <property type="molecule type" value="Genomic_DNA"/>
</dbReference>
<dbReference type="PRINTS" id="PR00219">
    <property type="entry name" value="SYNAPTOBREVN"/>
</dbReference>
<evidence type="ECO:0000313" key="7">
    <source>
        <dbReference type="Proteomes" id="UP001044222"/>
    </source>
</evidence>
<evidence type="ECO:0000256" key="2">
    <source>
        <dbReference type="ARBA" id="ARBA00046280"/>
    </source>
</evidence>
<feature type="region of interest" description="Disordered" evidence="3">
    <location>
        <begin position="1"/>
        <end position="20"/>
    </location>
</feature>
<evidence type="ECO:0000256" key="1">
    <source>
        <dbReference type="ARBA" id="ARBA00008025"/>
    </source>
</evidence>
<dbReference type="GO" id="GO:0043001">
    <property type="term" value="P:Golgi to plasma membrane protein transport"/>
    <property type="evidence" value="ECO:0007669"/>
    <property type="project" value="TreeGrafter"/>
</dbReference>
<keyword evidence="4" id="KW-1133">Transmembrane helix</keyword>
<evidence type="ECO:0000256" key="3">
    <source>
        <dbReference type="SAM" id="MobiDB-lite"/>
    </source>
</evidence>
<gene>
    <name evidence="6" type="ORF">ANANG_G00187450</name>
</gene>
<keyword evidence="7" id="KW-1185">Reference proteome</keyword>
<dbReference type="PANTHER" id="PTHR47462:SF1">
    <property type="entry name" value="VESICLE-ASSOCIATED MEMBRANE PROTEIN 5"/>
    <property type="match status" value="1"/>
</dbReference>